<feature type="region of interest" description="Disordered" evidence="2">
    <location>
        <begin position="241"/>
        <end position="262"/>
    </location>
</feature>
<keyword evidence="1" id="KW-0175">Coiled coil</keyword>
<organism evidence="3 4">
    <name type="scientific">Paramecium tetraurelia</name>
    <dbReference type="NCBI Taxonomy" id="5888"/>
    <lineage>
        <taxon>Eukaryota</taxon>
        <taxon>Sar</taxon>
        <taxon>Alveolata</taxon>
        <taxon>Ciliophora</taxon>
        <taxon>Intramacronucleata</taxon>
        <taxon>Oligohymenophorea</taxon>
        <taxon>Peniculida</taxon>
        <taxon>Parameciidae</taxon>
        <taxon>Paramecium</taxon>
    </lineage>
</organism>
<evidence type="ECO:0000256" key="1">
    <source>
        <dbReference type="SAM" id="Coils"/>
    </source>
</evidence>
<dbReference type="Proteomes" id="UP000000600">
    <property type="component" value="Unassembled WGS sequence"/>
</dbReference>
<dbReference type="HOGENOM" id="CLU_702961_0_0_1"/>
<dbReference type="OMA" id="HYYHEEC"/>
<name>A0DX21_PARTE</name>
<sequence>MGKPLFTLSSISIQESEFIKYTCDSQNQGLSIKQIMNQNSQMLGKFYQFQSGFSNIITKLQDQAKKYNNCYNIANKEIKDYYNTLQKQASKIDQQQLTNNKSKCDNSLEALQKQYYGLNEQMNNFNQEVLLYQLLQVEFDNYCLSMEQQQQRQNELKPFQYYPQLQTSSINFGLVNELNNELQSIVGQQNQKFKENEQIFKFVTDLTSFIQQQTEMREEEQRKIKEQMEEQQRQQLEIQKQNEELDSENHIDTDQNENDENLSEAEDLVQSCQECGQTIKCNHFLTKCLHYYHEECILQKVKANYQQTSIYCSCNTLINSRMIKGVLEQCKEDQNQITFEIFQQFQIKLLLKKSNCNYTECKCGFFYISEKSEKLDKCENCENKESEQKESEN</sequence>
<dbReference type="RefSeq" id="XP_001454985.1">
    <property type="nucleotide sequence ID" value="XM_001454948.1"/>
</dbReference>
<dbReference type="AlphaFoldDB" id="A0DX21"/>
<evidence type="ECO:0000313" key="4">
    <source>
        <dbReference type="Proteomes" id="UP000000600"/>
    </source>
</evidence>
<feature type="compositionally biased region" description="Basic and acidic residues" evidence="2">
    <location>
        <begin position="241"/>
        <end position="253"/>
    </location>
</feature>
<keyword evidence="4" id="KW-1185">Reference proteome</keyword>
<evidence type="ECO:0008006" key="5">
    <source>
        <dbReference type="Google" id="ProtNLM"/>
    </source>
</evidence>
<dbReference type="InParanoid" id="A0DX21"/>
<proteinExistence type="predicted"/>
<accession>A0DX21</accession>
<dbReference type="EMBL" id="CT868629">
    <property type="protein sequence ID" value="CAK87588.1"/>
    <property type="molecule type" value="Genomic_DNA"/>
</dbReference>
<evidence type="ECO:0000256" key="2">
    <source>
        <dbReference type="SAM" id="MobiDB-lite"/>
    </source>
</evidence>
<dbReference type="OrthoDB" id="310220at2759"/>
<gene>
    <name evidence="3" type="ORF">GSPATT00021220001</name>
</gene>
<evidence type="ECO:0000313" key="3">
    <source>
        <dbReference type="EMBL" id="CAK87588.1"/>
    </source>
</evidence>
<dbReference type="GeneID" id="5040763"/>
<feature type="coiled-coil region" evidence="1">
    <location>
        <begin position="57"/>
        <end position="128"/>
    </location>
</feature>
<dbReference type="KEGG" id="ptm:GSPATT00021220001"/>
<reference evidence="3 4" key="1">
    <citation type="journal article" date="2006" name="Nature">
        <title>Global trends of whole-genome duplications revealed by the ciliate Paramecium tetraurelia.</title>
        <authorList>
            <consortium name="Genoscope"/>
            <person name="Aury J.-M."/>
            <person name="Jaillon O."/>
            <person name="Duret L."/>
            <person name="Noel B."/>
            <person name="Jubin C."/>
            <person name="Porcel B.M."/>
            <person name="Segurens B."/>
            <person name="Daubin V."/>
            <person name="Anthouard V."/>
            <person name="Aiach N."/>
            <person name="Arnaiz O."/>
            <person name="Billaut A."/>
            <person name="Beisson J."/>
            <person name="Blanc I."/>
            <person name="Bouhouche K."/>
            <person name="Camara F."/>
            <person name="Duharcourt S."/>
            <person name="Guigo R."/>
            <person name="Gogendeau D."/>
            <person name="Katinka M."/>
            <person name="Keller A.-M."/>
            <person name="Kissmehl R."/>
            <person name="Klotz C."/>
            <person name="Koll F."/>
            <person name="Le Moue A."/>
            <person name="Lepere C."/>
            <person name="Malinsky S."/>
            <person name="Nowacki M."/>
            <person name="Nowak J.K."/>
            <person name="Plattner H."/>
            <person name="Poulain J."/>
            <person name="Ruiz F."/>
            <person name="Serrano V."/>
            <person name="Zagulski M."/>
            <person name="Dessen P."/>
            <person name="Betermier M."/>
            <person name="Weissenbach J."/>
            <person name="Scarpelli C."/>
            <person name="Schachter V."/>
            <person name="Sperling L."/>
            <person name="Meyer E."/>
            <person name="Cohen J."/>
            <person name="Wincker P."/>
        </authorList>
    </citation>
    <scope>NUCLEOTIDE SEQUENCE [LARGE SCALE GENOMIC DNA]</scope>
    <source>
        <strain evidence="3 4">Stock d4-2</strain>
    </source>
</reference>
<protein>
    <recommendedName>
        <fullName evidence="5">RING-type domain-containing protein</fullName>
    </recommendedName>
</protein>